<dbReference type="Pfam" id="PF13088">
    <property type="entry name" value="BNR_2"/>
    <property type="match status" value="1"/>
</dbReference>
<dbReference type="Gene3D" id="2.120.10.10">
    <property type="match status" value="1"/>
</dbReference>
<dbReference type="Proteomes" id="UP000240996">
    <property type="component" value="Unassembled WGS sequence"/>
</dbReference>
<feature type="signal peptide" evidence="1">
    <location>
        <begin position="1"/>
        <end position="26"/>
    </location>
</feature>
<protein>
    <submittedName>
        <fullName evidence="3">Putative neuraminidase</fullName>
    </submittedName>
</protein>
<evidence type="ECO:0000313" key="3">
    <source>
        <dbReference type="EMBL" id="PTM47283.1"/>
    </source>
</evidence>
<dbReference type="CDD" id="cd15482">
    <property type="entry name" value="Sialidase_non-viral"/>
    <property type="match status" value="1"/>
</dbReference>
<keyword evidence="4" id="KW-1185">Reference proteome</keyword>
<dbReference type="PANTHER" id="PTHR43752">
    <property type="entry name" value="BNR/ASP-BOX REPEAT FAMILY PROTEIN"/>
    <property type="match status" value="1"/>
</dbReference>
<organism evidence="3 4">
    <name type="scientific">Sphingomonas aerolata</name>
    <dbReference type="NCBI Taxonomy" id="185951"/>
    <lineage>
        <taxon>Bacteria</taxon>
        <taxon>Pseudomonadati</taxon>
        <taxon>Pseudomonadota</taxon>
        <taxon>Alphaproteobacteria</taxon>
        <taxon>Sphingomonadales</taxon>
        <taxon>Sphingomonadaceae</taxon>
        <taxon>Sphingomonas</taxon>
    </lineage>
</organism>
<accession>A0A2T4YTY7</accession>
<name>A0A2T4YTY7_9SPHN</name>
<reference evidence="3 4" key="1">
    <citation type="submission" date="2018-04" db="EMBL/GenBank/DDBJ databases">
        <title>Genomic Encyclopedia of Type Strains, Phase III (KMG-III): the genomes of soil and plant-associated and newly described type strains.</title>
        <authorList>
            <person name="Whitman W."/>
        </authorList>
    </citation>
    <scope>NUCLEOTIDE SEQUENCE [LARGE SCALE GENOMIC DNA]</scope>
    <source>
        <strain evidence="3 4">NW12</strain>
    </source>
</reference>
<evidence type="ECO:0000313" key="4">
    <source>
        <dbReference type="Proteomes" id="UP000240996"/>
    </source>
</evidence>
<proteinExistence type="predicted"/>
<dbReference type="InterPro" id="IPR036278">
    <property type="entry name" value="Sialidase_sf"/>
</dbReference>
<sequence>MKFRAFPAHMVKVAAIALAVSATAQARIGHAPSAAAAPLRSPIISSEFIYADAPYPQAHASTIVELPDRTLAAAWFGGSGESQPDVRIWFARRGATRWETPVAVADGVSADGQRFPTWNPVLFQPANGALHLFYKVGPNPRAWWGMVIRSTDGGRHWSRPQRLPDGVLGPIKNKPVIAPDGSWVSPSSREEGSAEANIWSIRIERSTDRGRSWQVGDAVASPMHIEAIQPSILFHRDGRLELVARTRQGALAMSWSRDAGRHWSPIAAIDLPNPNAGTDAVTLRDGRQLIVYNHSAHLPERPGDGARWPLNIGLSDDGVRWRNALTLESKPRPDGYAYPAVIQTRDGLVHITYTHNRTKIRHVVIDPTQLR</sequence>
<feature type="domain" description="Sialidase" evidence="2">
    <location>
        <begin position="70"/>
        <end position="351"/>
    </location>
</feature>
<feature type="chain" id="PRO_5015692602" evidence="1">
    <location>
        <begin position="27"/>
        <end position="371"/>
    </location>
</feature>
<dbReference type="InterPro" id="IPR011040">
    <property type="entry name" value="Sialidase"/>
</dbReference>
<evidence type="ECO:0000259" key="2">
    <source>
        <dbReference type="Pfam" id="PF13088"/>
    </source>
</evidence>
<keyword evidence="1" id="KW-0732">Signal</keyword>
<dbReference type="RefSeq" id="WP_244180386.1">
    <property type="nucleotide sequence ID" value="NZ_PZZN01000001.1"/>
</dbReference>
<evidence type="ECO:0000256" key="1">
    <source>
        <dbReference type="SAM" id="SignalP"/>
    </source>
</evidence>
<gene>
    <name evidence="3" type="ORF">C8J24_0675</name>
</gene>
<dbReference type="PANTHER" id="PTHR43752:SF2">
    <property type="entry name" value="BNR_ASP-BOX REPEAT FAMILY PROTEIN"/>
    <property type="match status" value="1"/>
</dbReference>
<comment type="caution">
    <text evidence="3">The sequence shown here is derived from an EMBL/GenBank/DDBJ whole genome shotgun (WGS) entry which is preliminary data.</text>
</comment>
<dbReference type="EMBL" id="PZZN01000001">
    <property type="protein sequence ID" value="PTM47283.1"/>
    <property type="molecule type" value="Genomic_DNA"/>
</dbReference>
<dbReference type="SUPFAM" id="SSF50939">
    <property type="entry name" value="Sialidases"/>
    <property type="match status" value="1"/>
</dbReference>
<dbReference type="AlphaFoldDB" id="A0A2T4YTY7"/>